<gene>
    <name evidence="2" type="ORF">DC346_08700</name>
</gene>
<sequence length="337" mass="37718">MTTQQQFLDLLSDIEPSTTTVNDCSSAHNTLRDALKVHNEFSKVHVHTFLSGSYKRNTAVRPTTIGGITQRPDVDIIALTNHTINDDPQIVLDAVHTALKDIGYTDLTVNRRSVNVKLKKVDMDVVPIISDGYGGYLIPDIHLEEWLVTNPPAHTEWTVEVNKNANGRFKPLVKLFKWWRRENLSDLKRPKGFILECLVAKHMNYYESNYEKLFVYLLETIRDSYGIYASLGIIPHLEDPGVAGNNVFSAVTADEFKTFYEKVEEQAVIARNALNETDDDKALALWRQVLGNRFPRSASHKSANSADMASSLIRSALGAGLTFPSTPVYPNKPGGFA</sequence>
<name>A0A365PIL5_ACIJU</name>
<evidence type="ECO:0000256" key="1">
    <source>
        <dbReference type="ARBA" id="ARBA00023118"/>
    </source>
</evidence>
<dbReference type="RefSeq" id="WP_000211631.1">
    <property type="nucleotide sequence ID" value="NZ_BKSS01000005.1"/>
</dbReference>
<dbReference type="CDD" id="cd05400">
    <property type="entry name" value="NT_2-5OAS_ClassI-CCAase"/>
    <property type="match status" value="1"/>
</dbReference>
<dbReference type="SUPFAM" id="SSF81301">
    <property type="entry name" value="Nucleotidyltransferase"/>
    <property type="match status" value="1"/>
</dbReference>
<comment type="caution">
    <text evidence="2">The sequence shown here is derived from an EMBL/GenBank/DDBJ whole genome shotgun (WGS) entry which is preliminary data.</text>
</comment>
<organism evidence="2 3">
    <name type="scientific">Acinetobacter junii</name>
    <dbReference type="NCBI Taxonomy" id="40215"/>
    <lineage>
        <taxon>Bacteria</taxon>
        <taxon>Pseudomonadati</taxon>
        <taxon>Pseudomonadota</taxon>
        <taxon>Gammaproteobacteria</taxon>
        <taxon>Moraxellales</taxon>
        <taxon>Moraxellaceae</taxon>
        <taxon>Acinetobacter</taxon>
    </lineage>
</organism>
<proteinExistence type="predicted"/>
<dbReference type="Gene3D" id="3.30.460.10">
    <property type="entry name" value="Beta Polymerase, domain 2"/>
    <property type="match status" value="1"/>
</dbReference>
<dbReference type="Pfam" id="PF18144">
    <property type="entry name" value="SMODS"/>
    <property type="match status" value="1"/>
</dbReference>
<dbReference type="EMBL" id="QEWH01000045">
    <property type="protein sequence ID" value="RBA47196.1"/>
    <property type="molecule type" value="Genomic_DNA"/>
</dbReference>
<evidence type="ECO:0000313" key="3">
    <source>
        <dbReference type="Proteomes" id="UP000253688"/>
    </source>
</evidence>
<accession>A0A365PIL5</accession>
<dbReference type="InterPro" id="IPR006116">
    <property type="entry name" value="NT_2-5OAS_ClassI-CCAase"/>
</dbReference>
<dbReference type="GeneID" id="45416722"/>
<dbReference type="Proteomes" id="UP000253688">
    <property type="component" value="Unassembled WGS sequence"/>
</dbReference>
<keyword evidence="2" id="KW-0808">Transferase</keyword>
<dbReference type="AlphaFoldDB" id="A0A365PIL5"/>
<dbReference type="InterPro" id="IPR043519">
    <property type="entry name" value="NT_sf"/>
</dbReference>
<dbReference type="GO" id="GO:0051607">
    <property type="term" value="P:defense response to virus"/>
    <property type="evidence" value="ECO:0007669"/>
    <property type="project" value="UniProtKB-KW"/>
</dbReference>
<evidence type="ECO:0000313" key="2">
    <source>
        <dbReference type="EMBL" id="RBA47196.1"/>
    </source>
</evidence>
<dbReference type="GO" id="GO:0016779">
    <property type="term" value="F:nucleotidyltransferase activity"/>
    <property type="evidence" value="ECO:0007669"/>
    <property type="project" value="InterPro"/>
</dbReference>
<keyword evidence="1" id="KW-0051">Antiviral defense</keyword>
<reference evidence="2 3" key="1">
    <citation type="submission" date="2018-04" db="EMBL/GenBank/DDBJ databases">
        <title>Acinetobacter junii Genome sequencing and assembly.</title>
        <authorList>
            <person name="Su J."/>
            <person name="Rensing C."/>
            <person name="Mazhar H.S."/>
        </authorList>
    </citation>
    <scope>NUCLEOTIDE SEQUENCE [LARGE SCALE GENOMIC DNA]</scope>
    <source>
        <strain evidence="2 3">SC22</strain>
    </source>
</reference>
<protein>
    <submittedName>
        <fullName evidence="2">Nucleotidyltransferase</fullName>
    </submittedName>
</protein>